<dbReference type="InterPro" id="IPR045509">
    <property type="entry name" value="HD_assoc_2"/>
</dbReference>
<organism evidence="2">
    <name type="scientific">uncultured marine group II/III euryarchaeote AD1000_09_B02</name>
    <dbReference type="NCBI Taxonomy" id="1457710"/>
    <lineage>
        <taxon>Archaea</taxon>
        <taxon>Methanobacteriati</taxon>
        <taxon>Methanobacteriota</taxon>
        <taxon>environmental samples</taxon>
    </lineage>
</organism>
<reference evidence="2" key="1">
    <citation type="journal article" date="2014" name="Genome Biol. Evol.">
        <title>Pangenome evidence for extensive interdomain horizontal transfer affecting lineage core and shell genes in uncultured planktonic thaumarchaeota and euryarchaeota.</title>
        <authorList>
            <person name="Deschamps P."/>
            <person name="Zivanovic Y."/>
            <person name="Moreira D."/>
            <person name="Rodriguez-Valera F."/>
            <person name="Lopez-Garcia P."/>
        </authorList>
    </citation>
    <scope>NUCLEOTIDE SEQUENCE</scope>
</reference>
<dbReference type="Gene3D" id="1.10.3210.10">
    <property type="entry name" value="Hypothetical protein af1432"/>
    <property type="match status" value="1"/>
</dbReference>
<evidence type="ECO:0000259" key="1">
    <source>
        <dbReference type="PROSITE" id="PS51831"/>
    </source>
</evidence>
<dbReference type="CDD" id="cd00077">
    <property type="entry name" value="HDc"/>
    <property type="match status" value="1"/>
</dbReference>
<accession>A0A075FME6</accession>
<dbReference type="EMBL" id="KF900322">
    <property type="protein sequence ID" value="AIE90912.1"/>
    <property type="molecule type" value="Genomic_DNA"/>
</dbReference>
<name>A0A075FME6_9EURY</name>
<dbReference type="PROSITE" id="PS51831">
    <property type="entry name" value="HD"/>
    <property type="match status" value="1"/>
</dbReference>
<dbReference type="GO" id="GO:0008832">
    <property type="term" value="F:dGTPase activity"/>
    <property type="evidence" value="ECO:0007669"/>
    <property type="project" value="TreeGrafter"/>
</dbReference>
<feature type="domain" description="HD" evidence="1">
    <location>
        <begin position="84"/>
        <end position="221"/>
    </location>
</feature>
<proteinExistence type="predicted"/>
<protein>
    <submittedName>
        <fullName evidence="2">Metal dependent phosphohydrolase</fullName>
    </submittedName>
</protein>
<dbReference type="PANTHER" id="PTHR11373:SF4">
    <property type="entry name" value="DEOXYNUCLEOSIDE TRIPHOSPHATE TRIPHOSPHOHYDROLASE SAMHD1"/>
    <property type="match status" value="1"/>
</dbReference>
<dbReference type="InterPro" id="IPR050135">
    <property type="entry name" value="dGTPase-like"/>
</dbReference>
<dbReference type="SUPFAM" id="SSF109604">
    <property type="entry name" value="HD-domain/PDEase-like"/>
    <property type="match status" value="1"/>
</dbReference>
<dbReference type="InterPro" id="IPR003607">
    <property type="entry name" value="HD/PDEase_dom"/>
</dbReference>
<keyword evidence="2" id="KW-0378">Hydrolase</keyword>
<dbReference type="Pfam" id="PF19276">
    <property type="entry name" value="HD_assoc_2"/>
    <property type="match status" value="1"/>
</dbReference>
<dbReference type="GO" id="GO:0006203">
    <property type="term" value="P:dGTP catabolic process"/>
    <property type="evidence" value="ECO:0007669"/>
    <property type="project" value="TreeGrafter"/>
</dbReference>
<evidence type="ECO:0000313" key="2">
    <source>
        <dbReference type="EMBL" id="AIE90912.1"/>
    </source>
</evidence>
<dbReference type="InterPro" id="IPR006674">
    <property type="entry name" value="HD_domain"/>
</dbReference>
<dbReference type="Pfam" id="PF01966">
    <property type="entry name" value="HD"/>
    <property type="match status" value="1"/>
</dbReference>
<dbReference type="AlphaFoldDB" id="A0A075FME6"/>
<dbReference type="PANTHER" id="PTHR11373">
    <property type="entry name" value="DEOXYNUCLEOSIDE TRIPHOSPHATE TRIPHOSPHOHYDROLASE"/>
    <property type="match status" value="1"/>
</dbReference>
<sequence length="472" mass="52477">MIVKRLREFSHVSQRPGNSAFQGQTSFRSPAGSGMKVINDAIHGQFSLDGVRGDLLATPEMNKLSHIKQLGLAHLVFPGAHHTRFEHSLGASHIAGMMAESLDLDEHETETVQAAAMLHDVGHGPYSHTLEHILHERGGMDHMSITEGIILGEYDVLREGEQSSVPERQTVPDILERHGLEPKEVADLIRGPGAGGTERSLTAWTEGSEDFVDEDLTLAHLVHGPVDCDQLDYLLRDSHFTGVNHGNVDHRRLISSLQRHAGDIAVEEGGLASLEGMLMARALMYSGVYFHRVNRITEVMLSRAVERSSENMPDVMDLQRRVDAEIWEVLAAAGDYAQDIIRRLKYRNLLKVSWGLRVDELDEEQKTFLQEIGTNSESRTQLEDDLAHRAGLEPGYVAIDVPQAKVLLGEDRMEMVDVKIVGDDGRTRRLQDHTPIADALKKRQVSQTAVYVITLPGHQSDVAQLAERHLFS</sequence>
<dbReference type="SMART" id="SM00471">
    <property type="entry name" value="HDc"/>
    <property type="match status" value="1"/>
</dbReference>